<gene>
    <name evidence="10" type="primary">CDIPT</name>
    <name evidence="10" type="ORF">E2C01_013484</name>
</gene>
<evidence type="ECO:0000256" key="9">
    <source>
        <dbReference type="SAM" id="Phobius"/>
    </source>
</evidence>
<evidence type="ECO:0000256" key="5">
    <source>
        <dbReference type="ARBA" id="ARBA00023098"/>
    </source>
</evidence>
<proteinExistence type="predicted"/>
<dbReference type="InterPro" id="IPR000462">
    <property type="entry name" value="CDP-OH_P_trans"/>
</dbReference>
<evidence type="ECO:0000256" key="3">
    <source>
        <dbReference type="ARBA" id="ARBA00022692"/>
    </source>
</evidence>
<keyword evidence="2 10" id="KW-0808">Transferase</keyword>
<comment type="caution">
    <text evidence="10">The sequence shown here is derived from an EMBL/GenBank/DDBJ whole genome shotgun (WGS) entry which is preliminary data.</text>
</comment>
<dbReference type="PANTHER" id="PTHR15362:SF13">
    <property type="entry name" value="SI:CH1073-145M9.1"/>
    <property type="match status" value="1"/>
</dbReference>
<dbReference type="InterPro" id="IPR043130">
    <property type="entry name" value="CDP-OH_PTrfase_TM_dom"/>
</dbReference>
<keyword evidence="4 9" id="KW-1133">Transmembrane helix</keyword>
<dbReference type="Pfam" id="PF01066">
    <property type="entry name" value="CDP-OH_P_transf"/>
    <property type="match status" value="1"/>
</dbReference>
<evidence type="ECO:0000256" key="8">
    <source>
        <dbReference type="SAM" id="MobiDB-lite"/>
    </source>
</evidence>
<evidence type="ECO:0000256" key="1">
    <source>
        <dbReference type="ARBA" id="ARBA00004141"/>
    </source>
</evidence>
<dbReference type="PANTHER" id="PTHR15362">
    <property type="entry name" value="PHOSPHATIDYLINOSITOL SYNTHASE"/>
    <property type="match status" value="1"/>
</dbReference>
<keyword evidence="11" id="KW-1185">Reference proteome</keyword>
<dbReference type="GO" id="GO:0016780">
    <property type="term" value="F:phosphotransferase activity, for other substituted phosphate groups"/>
    <property type="evidence" value="ECO:0007669"/>
    <property type="project" value="InterPro"/>
</dbReference>
<reference evidence="10 11" key="1">
    <citation type="submission" date="2019-05" db="EMBL/GenBank/DDBJ databases">
        <title>Another draft genome of Portunus trituberculatus and its Hox gene families provides insights of decapod evolution.</title>
        <authorList>
            <person name="Jeong J.-H."/>
            <person name="Song I."/>
            <person name="Kim S."/>
            <person name="Choi T."/>
            <person name="Kim D."/>
            <person name="Ryu S."/>
            <person name="Kim W."/>
        </authorList>
    </citation>
    <scope>NUCLEOTIDE SEQUENCE [LARGE SCALE GENOMIC DNA]</scope>
    <source>
        <tissue evidence="10">Muscle</tissue>
    </source>
</reference>
<dbReference type="Gene3D" id="1.20.120.1760">
    <property type="match status" value="1"/>
</dbReference>
<evidence type="ECO:0000256" key="2">
    <source>
        <dbReference type="ARBA" id="ARBA00022679"/>
    </source>
</evidence>
<name>A0A5B7DH81_PORTR</name>
<keyword evidence="5" id="KW-0443">Lipid metabolism</keyword>
<dbReference type="GO" id="GO:0016020">
    <property type="term" value="C:membrane"/>
    <property type="evidence" value="ECO:0007669"/>
    <property type="project" value="UniProtKB-SubCell"/>
</dbReference>
<accession>A0A5B7DH81</accession>
<keyword evidence="7" id="KW-1208">Phospholipid metabolism</keyword>
<comment type="subcellular location">
    <subcellularLocation>
        <location evidence="1">Membrane</location>
        <topology evidence="1">Multi-pass membrane protein</topology>
    </subcellularLocation>
</comment>
<keyword evidence="3 9" id="KW-0812">Transmembrane</keyword>
<evidence type="ECO:0000313" key="10">
    <source>
        <dbReference type="EMBL" id="MPC20537.1"/>
    </source>
</evidence>
<keyword evidence="6 9" id="KW-0472">Membrane</keyword>
<dbReference type="Proteomes" id="UP000324222">
    <property type="component" value="Unassembled WGS sequence"/>
</dbReference>
<evidence type="ECO:0000256" key="7">
    <source>
        <dbReference type="ARBA" id="ARBA00023264"/>
    </source>
</evidence>
<dbReference type="GO" id="GO:0008654">
    <property type="term" value="P:phospholipid biosynthetic process"/>
    <property type="evidence" value="ECO:0007669"/>
    <property type="project" value="InterPro"/>
</dbReference>
<protein>
    <submittedName>
        <fullName evidence="10">CDP-diacylglycerol--inositol 3-phosphatidyltransferase</fullName>
    </submittedName>
</protein>
<dbReference type="OrthoDB" id="10251079at2759"/>
<feature type="region of interest" description="Disordered" evidence="8">
    <location>
        <begin position="1"/>
        <end position="21"/>
    </location>
</feature>
<evidence type="ECO:0000256" key="6">
    <source>
        <dbReference type="ARBA" id="ARBA00023136"/>
    </source>
</evidence>
<organism evidence="10 11">
    <name type="scientific">Portunus trituberculatus</name>
    <name type="common">Swimming crab</name>
    <name type="synonym">Neptunus trituberculatus</name>
    <dbReference type="NCBI Taxonomy" id="210409"/>
    <lineage>
        <taxon>Eukaryota</taxon>
        <taxon>Metazoa</taxon>
        <taxon>Ecdysozoa</taxon>
        <taxon>Arthropoda</taxon>
        <taxon>Crustacea</taxon>
        <taxon>Multicrustacea</taxon>
        <taxon>Malacostraca</taxon>
        <taxon>Eumalacostraca</taxon>
        <taxon>Eucarida</taxon>
        <taxon>Decapoda</taxon>
        <taxon>Pleocyemata</taxon>
        <taxon>Brachyura</taxon>
        <taxon>Eubrachyura</taxon>
        <taxon>Portunoidea</taxon>
        <taxon>Portunidae</taxon>
        <taxon>Portuninae</taxon>
        <taxon>Portunus</taxon>
    </lineage>
</organism>
<dbReference type="EMBL" id="VSRR010000882">
    <property type="protein sequence ID" value="MPC20537.1"/>
    <property type="molecule type" value="Genomic_DNA"/>
</dbReference>
<sequence length="213" mass="24132">MGTVTLPKRQLPTPHQQVSYSNSANKPDYKVLFYIPNIIGYVRLCLLLLAFCFLSSSPVWFVNFYIASIVLDAFDGFVARKLQQCSLFGAWMLYIVSALEWATFCCNYAMGAEWRQTFVRGKKEVPWMIAYIMANNWRNPLGVWVISGLHVFPLWLFGLQYGVFMSHLSFLPYSIQMAGLVVLGSGRLVCGITEVWCLCSHISSILINSSSPK</sequence>
<feature type="transmembrane region" description="Helical" evidence="9">
    <location>
        <begin position="141"/>
        <end position="164"/>
    </location>
</feature>
<evidence type="ECO:0000313" key="11">
    <source>
        <dbReference type="Proteomes" id="UP000324222"/>
    </source>
</evidence>
<dbReference type="AlphaFoldDB" id="A0A5B7DH81"/>
<evidence type="ECO:0000256" key="4">
    <source>
        <dbReference type="ARBA" id="ARBA00022989"/>
    </source>
</evidence>
<feature type="transmembrane region" description="Helical" evidence="9">
    <location>
        <begin position="91"/>
        <end position="110"/>
    </location>
</feature>